<keyword evidence="2 4" id="KW-0067">ATP-binding</keyword>
<dbReference type="InterPro" id="IPR027417">
    <property type="entry name" value="P-loop_NTPase"/>
</dbReference>
<accession>A0A644VYE2</accession>
<sequence length="202" mass="22161">MSDPIIKTVDLCYKYGKFMAVNNLSVEIMGGEVVSLTGANGAGKTTFIKMLSGILTPYSGEMFIGVDKSYMSQSSALLANMTARENYNFYGVINGLSKAEIEEKFALSSDLLGLGQFQNKRVEELTSGWRQLLSFSIAIMRNPGVLLLDEPTAGVDTLTRGKIWGCIRRLSDCGTTVLVTSHYASESAMCHRNINIFRPEQC</sequence>
<dbReference type="SMART" id="SM00382">
    <property type="entry name" value="AAA"/>
    <property type="match status" value="1"/>
</dbReference>
<dbReference type="SUPFAM" id="SSF52540">
    <property type="entry name" value="P-loop containing nucleoside triphosphate hydrolases"/>
    <property type="match status" value="1"/>
</dbReference>
<proteinExistence type="predicted"/>
<dbReference type="InterPro" id="IPR003439">
    <property type="entry name" value="ABC_transporter-like_ATP-bd"/>
</dbReference>
<evidence type="ECO:0000259" key="3">
    <source>
        <dbReference type="PROSITE" id="PS50893"/>
    </source>
</evidence>
<feature type="domain" description="ABC transporter" evidence="3">
    <location>
        <begin position="6"/>
        <end position="202"/>
    </location>
</feature>
<dbReference type="EMBL" id="VSSQ01000505">
    <property type="protein sequence ID" value="MPL96336.1"/>
    <property type="molecule type" value="Genomic_DNA"/>
</dbReference>
<dbReference type="PANTHER" id="PTHR43038:SF3">
    <property type="entry name" value="ABC TRANSPORTER G FAMILY MEMBER 20 ISOFORM X1"/>
    <property type="match status" value="1"/>
</dbReference>
<dbReference type="GO" id="GO:0016887">
    <property type="term" value="F:ATP hydrolysis activity"/>
    <property type="evidence" value="ECO:0007669"/>
    <property type="project" value="InterPro"/>
</dbReference>
<gene>
    <name evidence="4" type="primary">ybhF_21</name>
    <name evidence="4" type="ORF">SDC9_42514</name>
</gene>
<dbReference type="Gene3D" id="3.40.50.300">
    <property type="entry name" value="P-loop containing nucleotide triphosphate hydrolases"/>
    <property type="match status" value="1"/>
</dbReference>
<organism evidence="4">
    <name type="scientific">bioreactor metagenome</name>
    <dbReference type="NCBI Taxonomy" id="1076179"/>
    <lineage>
        <taxon>unclassified sequences</taxon>
        <taxon>metagenomes</taxon>
        <taxon>ecological metagenomes</taxon>
    </lineage>
</organism>
<dbReference type="GO" id="GO:0005524">
    <property type="term" value="F:ATP binding"/>
    <property type="evidence" value="ECO:0007669"/>
    <property type="project" value="UniProtKB-KW"/>
</dbReference>
<evidence type="ECO:0000313" key="4">
    <source>
        <dbReference type="EMBL" id="MPL96336.1"/>
    </source>
</evidence>
<protein>
    <submittedName>
        <fullName evidence="4">Putative multidrug ABC transporter ATP-binding protein YbhF</fullName>
    </submittedName>
</protein>
<keyword evidence="1" id="KW-0547">Nucleotide-binding</keyword>
<evidence type="ECO:0000256" key="2">
    <source>
        <dbReference type="ARBA" id="ARBA00022840"/>
    </source>
</evidence>
<dbReference type="InterPro" id="IPR003593">
    <property type="entry name" value="AAA+_ATPase"/>
</dbReference>
<dbReference type="Pfam" id="PF00005">
    <property type="entry name" value="ABC_tran"/>
    <property type="match status" value="1"/>
</dbReference>
<dbReference type="CDD" id="cd03230">
    <property type="entry name" value="ABC_DR_subfamily_A"/>
    <property type="match status" value="1"/>
</dbReference>
<dbReference type="PANTHER" id="PTHR43038">
    <property type="entry name" value="ATP-BINDING CASSETTE, SUB-FAMILY H, MEMBER 1"/>
    <property type="match status" value="1"/>
</dbReference>
<name>A0A644VYE2_9ZZZZ</name>
<evidence type="ECO:0000256" key="1">
    <source>
        <dbReference type="ARBA" id="ARBA00022741"/>
    </source>
</evidence>
<reference evidence="4" key="1">
    <citation type="submission" date="2019-08" db="EMBL/GenBank/DDBJ databases">
        <authorList>
            <person name="Kucharzyk K."/>
            <person name="Murdoch R.W."/>
            <person name="Higgins S."/>
            <person name="Loffler F."/>
        </authorList>
    </citation>
    <scope>NUCLEOTIDE SEQUENCE</scope>
</reference>
<comment type="caution">
    <text evidence="4">The sequence shown here is derived from an EMBL/GenBank/DDBJ whole genome shotgun (WGS) entry which is preliminary data.</text>
</comment>
<dbReference type="PROSITE" id="PS50893">
    <property type="entry name" value="ABC_TRANSPORTER_2"/>
    <property type="match status" value="1"/>
</dbReference>
<dbReference type="AlphaFoldDB" id="A0A644VYE2"/>